<evidence type="ECO:0008006" key="2">
    <source>
        <dbReference type="Google" id="ProtNLM"/>
    </source>
</evidence>
<name>A0A5U9KWG8_SALNE</name>
<dbReference type="AlphaFoldDB" id="A0A5U9KWG8"/>
<dbReference type="EMBL" id="AAGUYM010000038">
    <property type="protein sequence ID" value="EBS2695585.1"/>
    <property type="molecule type" value="Genomic_DNA"/>
</dbReference>
<reference evidence="1" key="1">
    <citation type="submission" date="2018-07" db="EMBL/GenBank/DDBJ databases">
        <authorList>
            <person name="Ashton P.M."/>
            <person name="Dallman T."/>
            <person name="Nair S."/>
            <person name="De Pinna E."/>
            <person name="Peters T."/>
            <person name="Grant K."/>
        </authorList>
    </citation>
    <scope>NUCLEOTIDE SEQUENCE [LARGE SCALE GENOMIC DNA]</scope>
    <source>
        <strain evidence="1">436933</strain>
    </source>
</reference>
<dbReference type="Proteomes" id="UP000839726">
    <property type="component" value="Unassembled WGS sequence"/>
</dbReference>
<sequence>MFDLIKHLNENDIEHTVSDLGNITVTGNLDLRHVSGVDALPDNLTVVGALNLSYTSITNLPDNLTFSSLDLRDTSITNLPDNLTVGEVVFLSRSSTITIPDNFSGTTVFLDA</sequence>
<organism evidence="1">
    <name type="scientific">Salmonella newport</name>
    <dbReference type="NCBI Taxonomy" id="108619"/>
    <lineage>
        <taxon>Bacteria</taxon>
        <taxon>Pseudomonadati</taxon>
        <taxon>Pseudomonadota</taxon>
        <taxon>Gammaproteobacteria</taxon>
        <taxon>Enterobacterales</taxon>
        <taxon>Enterobacteriaceae</taxon>
        <taxon>Salmonella</taxon>
    </lineage>
</organism>
<evidence type="ECO:0000313" key="1">
    <source>
        <dbReference type="EMBL" id="EBS2695585.1"/>
    </source>
</evidence>
<comment type="caution">
    <text evidence="1">The sequence shown here is derived from an EMBL/GenBank/DDBJ whole genome shotgun (WGS) entry which is preliminary data.</text>
</comment>
<dbReference type="InterPro" id="IPR032675">
    <property type="entry name" value="LRR_dom_sf"/>
</dbReference>
<protein>
    <recommendedName>
        <fullName evidence="2">Leucine-rich repeat domain-containing protein</fullName>
    </recommendedName>
</protein>
<dbReference type="Gene3D" id="3.80.10.10">
    <property type="entry name" value="Ribonuclease Inhibitor"/>
    <property type="match status" value="1"/>
</dbReference>
<gene>
    <name evidence="1" type="ORF">DRY71_23195</name>
</gene>
<accession>A0A5U9KWG8</accession>
<proteinExistence type="predicted"/>